<name>A0A1F5NNM3_9BACT</name>
<feature type="domain" description="DUF5667" evidence="2">
    <location>
        <begin position="74"/>
        <end position="174"/>
    </location>
</feature>
<comment type="caution">
    <text evidence="3">The sequence shown here is derived from an EMBL/GenBank/DDBJ whole genome shotgun (WGS) entry which is preliminary data.</text>
</comment>
<feature type="region of interest" description="Disordered" evidence="1">
    <location>
        <begin position="205"/>
        <end position="234"/>
    </location>
</feature>
<evidence type="ECO:0000313" key="3">
    <source>
        <dbReference type="EMBL" id="OGE79124.1"/>
    </source>
</evidence>
<dbReference type="Pfam" id="PF18915">
    <property type="entry name" value="DUF5667"/>
    <property type="match status" value="1"/>
</dbReference>
<proteinExistence type="predicted"/>
<evidence type="ECO:0000313" key="4">
    <source>
        <dbReference type="Proteomes" id="UP000176864"/>
    </source>
</evidence>
<dbReference type="InterPro" id="IPR043725">
    <property type="entry name" value="DUF5667"/>
</dbReference>
<dbReference type="EMBL" id="MFEK01000007">
    <property type="protein sequence ID" value="OGE79124.1"/>
    <property type="molecule type" value="Genomic_DNA"/>
</dbReference>
<accession>A0A1F5NNM3</accession>
<organism evidence="3 4">
    <name type="scientific">Candidatus Doudnabacteria bacterium RIFCSPHIGHO2_01_FULL_46_14</name>
    <dbReference type="NCBI Taxonomy" id="1817824"/>
    <lineage>
        <taxon>Bacteria</taxon>
        <taxon>Candidatus Doudnaibacteriota</taxon>
    </lineage>
</organism>
<dbReference type="Proteomes" id="UP000176864">
    <property type="component" value="Unassembled WGS sequence"/>
</dbReference>
<dbReference type="AlphaFoldDB" id="A0A1F5NNM3"/>
<evidence type="ECO:0000256" key="1">
    <source>
        <dbReference type="SAM" id="MobiDB-lite"/>
    </source>
</evidence>
<evidence type="ECO:0000259" key="2">
    <source>
        <dbReference type="Pfam" id="PF18915"/>
    </source>
</evidence>
<sequence length="273" mass="29629">MSAGLPRKLLPFSDKEKVWQRVHNYIIAARLQDKAEISLPVWKYLFLPRTLARIGATVMVVILALTMVGSVANAQPGETLYPVKIVAEQVEKVAAVTDEAKVKVSIRHAKRRLAEVKTLVEAKKDTKIVEDTLAALKTSTEEMVEVVAVFEVRPELTNEATEVAVEQEKVLTSVGSGATSEVKEAVEHAIISTKESITKLTSEEVKGTTVSAGEENVTEATTTPKTTSSVPSFPAKSKKIIKSPVVKDTPVETDTQLGDVVTIDENNEPEAVQ</sequence>
<reference evidence="3 4" key="1">
    <citation type="journal article" date="2016" name="Nat. Commun.">
        <title>Thousands of microbial genomes shed light on interconnected biogeochemical processes in an aquifer system.</title>
        <authorList>
            <person name="Anantharaman K."/>
            <person name="Brown C.T."/>
            <person name="Hug L.A."/>
            <person name="Sharon I."/>
            <person name="Castelle C.J."/>
            <person name="Probst A.J."/>
            <person name="Thomas B.C."/>
            <person name="Singh A."/>
            <person name="Wilkins M.J."/>
            <person name="Karaoz U."/>
            <person name="Brodie E.L."/>
            <person name="Williams K.H."/>
            <person name="Hubbard S.S."/>
            <person name="Banfield J.F."/>
        </authorList>
    </citation>
    <scope>NUCLEOTIDE SEQUENCE [LARGE SCALE GENOMIC DNA]</scope>
</reference>
<feature type="region of interest" description="Disordered" evidence="1">
    <location>
        <begin position="250"/>
        <end position="273"/>
    </location>
</feature>
<feature type="compositionally biased region" description="Low complexity" evidence="1">
    <location>
        <begin position="218"/>
        <end position="234"/>
    </location>
</feature>
<protein>
    <recommendedName>
        <fullName evidence="2">DUF5667 domain-containing protein</fullName>
    </recommendedName>
</protein>
<gene>
    <name evidence="3" type="ORF">A2751_05795</name>
</gene>